<keyword evidence="3" id="KW-1185">Reference proteome</keyword>
<organism evidence="3">
    <name type="scientific">Caenorhabditis brenneri</name>
    <name type="common">Nematode worm</name>
    <dbReference type="NCBI Taxonomy" id="135651"/>
    <lineage>
        <taxon>Eukaryota</taxon>
        <taxon>Metazoa</taxon>
        <taxon>Ecdysozoa</taxon>
        <taxon>Nematoda</taxon>
        <taxon>Chromadorea</taxon>
        <taxon>Rhabditida</taxon>
        <taxon>Rhabditina</taxon>
        <taxon>Rhabditomorpha</taxon>
        <taxon>Rhabditoidea</taxon>
        <taxon>Rhabditidae</taxon>
        <taxon>Peloderinae</taxon>
        <taxon>Caenorhabditis</taxon>
    </lineage>
</organism>
<dbReference type="PANTHER" id="PTHR21662:SF59">
    <property type="entry name" value="RECEPTOR PROTEIN-TYROSINE KINASE"/>
    <property type="match status" value="1"/>
</dbReference>
<dbReference type="InterPro" id="IPR000494">
    <property type="entry name" value="Rcpt_L-dom"/>
</dbReference>
<dbReference type="InterPro" id="IPR036941">
    <property type="entry name" value="Rcpt_L-dom_sf"/>
</dbReference>
<proteinExistence type="predicted"/>
<name>G0MUG4_CAEBE</name>
<dbReference type="HOGENOM" id="CLU_889138_0_0_1"/>
<dbReference type="Pfam" id="PF01030">
    <property type="entry name" value="Recep_L_domain"/>
    <property type="match status" value="1"/>
</dbReference>
<dbReference type="AlphaFoldDB" id="G0MUG4"/>
<evidence type="ECO:0000313" key="3">
    <source>
        <dbReference type="Proteomes" id="UP000008068"/>
    </source>
</evidence>
<gene>
    <name evidence="2" type="ORF">CAEBREN_31504</name>
</gene>
<reference evidence="3" key="1">
    <citation type="submission" date="2011-07" db="EMBL/GenBank/DDBJ databases">
        <authorList>
            <consortium name="Caenorhabditis brenneri Sequencing and Analysis Consortium"/>
            <person name="Wilson R.K."/>
        </authorList>
    </citation>
    <scope>NUCLEOTIDE SEQUENCE [LARGE SCALE GENOMIC DNA]</scope>
    <source>
        <strain evidence="3">PB2801</strain>
    </source>
</reference>
<evidence type="ECO:0000259" key="1">
    <source>
        <dbReference type="Pfam" id="PF01030"/>
    </source>
</evidence>
<feature type="domain" description="Receptor L-domain" evidence="1">
    <location>
        <begin position="130"/>
        <end position="228"/>
    </location>
</feature>
<dbReference type="Proteomes" id="UP000008068">
    <property type="component" value="Unassembled WGS sequence"/>
</dbReference>
<evidence type="ECO:0000313" key="2">
    <source>
        <dbReference type="EMBL" id="EGT44085.1"/>
    </source>
</evidence>
<dbReference type="Gene3D" id="3.80.20.20">
    <property type="entry name" value="Receptor L-domain"/>
    <property type="match status" value="1"/>
</dbReference>
<accession>G0MUG4</accession>
<sequence>MEYQCILYPHVIPLHSHDYRVRGYGTTISNNNKMIELGFANLQYLKCNSFLIVLNAKLERLDMPKLIKMMWYVEKDITVWILYSSPDFCLDAIAAKVFTKVRDPFYTDIDASTFCEPKFDEKMCKTPSAGCVEIFGNVEIGPGFDMGVMRNVEVIYGNLVIKNTTIVDLNGFESLQYIISLDNIDPVLLVEGNSQLVNATFPKLERIKSSSESEAIVFKGNNKQLLSDATSCILLYFALYSSSDIGPTFDGQSCMEILDATENATTTISPIIVSTTEKAVYSSTGNATLNDNKTRETANHFKMIFLLLVMYYE</sequence>
<dbReference type="SUPFAM" id="SSF52058">
    <property type="entry name" value="L domain-like"/>
    <property type="match status" value="2"/>
</dbReference>
<dbReference type="PANTHER" id="PTHR21662">
    <property type="entry name" value="RECEPTOR PROTEIN-TYROSINE KINASE"/>
    <property type="match status" value="1"/>
</dbReference>
<protein>
    <recommendedName>
        <fullName evidence="1">Receptor L-domain domain-containing protein</fullName>
    </recommendedName>
</protein>
<dbReference type="InParanoid" id="G0MUG4"/>
<dbReference type="InterPro" id="IPR053079">
    <property type="entry name" value="SPS2_domain"/>
</dbReference>
<dbReference type="EMBL" id="GL379812">
    <property type="protein sequence ID" value="EGT44085.1"/>
    <property type="molecule type" value="Genomic_DNA"/>
</dbReference>